<evidence type="ECO:0000313" key="1">
    <source>
        <dbReference type="EMBL" id="GJN10499.1"/>
    </source>
</evidence>
<keyword evidence="2" id="KW-1185">Reference proteome</keyword>
<comment type="caution">
    <text evidence="1">The sequence shown here is derived from an EMBL/GenBank/DDBJ whole genome shotgun (WGS) entry which is preliminary data.</text>
</comment>
<evidence type="ECO:0000313" key="2">
    <source>
        <dbReference type="Proteomes" id="UP001054889"/>
    </source>
</evidence>
<dbReference type="EMBL" id="BQKI01000017">
    <property type="protein sequence ID" value="GJN10499.1"/>
    <property type="molecule type" value="Genomic_DNA"/>
</dbReference>
<sequence>MKFKGGIYETCTGDAVCRKKSIELLEELGLPKGWCKGRRRSSAPSRRSSRLFHQGADALDVPDASPAKVTFKTGTGLSDTFDATAFALGE</sequence>
<reference evidence="1" key="1">
    <citation type="journal article" date="2018" name="DNA Res.">
        <title>Multiple hybrid de novo genome assembly of finger millet, an orphan allotetraploid crop.</title>
        <authorList>
            <person name="Hatakeyama M."/>
            <person name="Aluri S."/>
            <person name="Balachadran M.T."/>
            <person name="Sivarajan S.R."/>
            <person name="Patrignani A."/>
            <person name="Gruter S."/>
            <person name="Poveda L."/>
            <person name="Shimizu-Inatsugi R."/>
            <person name="Baeten J."/>
            <person name="Francoijs K.J."/>
            <person name="Nataraja K.N."/>
            <person name="Reddy Y.A.N."/>
            <person name="Phadnis S."/>
            <person name="Ravikumar R.L."/>
            <person name="Schlapbach R."/>
            <person name="Sreeman S.M."/>
            <person name="Shimizu K.K."/>
        </authorList>
    </citation>
    <scope>NUCLEOTIDE SEQUENCE</scope>
</reference>
<name>A0AAV5DHJ4_ELECO</name>
<gene>
    <name evidence="1" type="primary">ga28597</name>
    <name evidence="1" type="ORF">PR202_ga28597</name>
</gene>
<accession>A0AAV5DHJ4</accession>
<dbReference type="AlphaFoldDB" id="A0AAV5DHJ4"/>
<reference evidence="1" key="2">
    <citation type="submission" date="2021-12" db="EMBL/GenBank/DDBJ databases">
        <title>Resequencing data analysis of finger millet.</title>
        <authorList>
            <person name="Hatakeyama M."/>
            <person name="Aluri S."/>
            <person name="Balachadran M.T."/>
            <person name="Sivarajan S.R."/>
            <person name="Poveda L."/>
            <person name="Shimizu-Inatsugi R."/>
            <person name="Schlapbach R."/>
            <person name="Sreeman S.M."/>
            <person name="Shimizu K.K."/>
        </authorList>
    </citation>
    <scope>NUCLEOTIDE SEQUENCE</scope>
</reference>
<proteinExistence type="predicted"/>
<organism evidence="1 2">
    <name type="scientific">Eleusine coracana subsp. coracana</name>
    <dbReference type="NCBI Taxonomy" id="191504"/>
    <lineage>
        <taxon>Eukaryota</taxon>
        <taxon>Viridiplantae</taxon>
        <taxon>Streptophyta</taxon>
        <taxon>Embryophyta</taxon>
        <taxon>Tracheophyta</taxon>
        <taxon>Spermatophyta</taxon>
        <taxon>Magnoliopsida</taxon>
        <taxon>Liliopsida</taxon>
        <taxon>Poales</taxon>
        <taxon>Poaceae</taxon>
        <taxon>PACMAD clade</taxon>
        <taxon>Chloridoideae</taxon>
        <taxon>Cynodonteae</taxon>
        <taxon>Eleusininae</taxon>
        <taxon>Eleusine</taxon>
    </lineage>
</organism>
<protein>
    <submittedName>
        <fullName evidence="1">Uncharacterized protein</fullName>
    </submittedName>
</protein>
<dbReference type="Proteomes" id="UP001054889">
    <property type="component" value="Unassembled WGS sequence"/>
</dbReference>